<name>E3VSX2_9COLE</name>
<evidence type="ECO:0000256" key="16">
    <source>
        <dbReference type="SAM" id="Phobius"/>
    </source>
</evidence>
<dbReference type="EC" id="7.1.1.2" evidence="3"/>
<evidence type="ECO:0000256" key="2">
    <source>
        <dbReference type="ARBA" id="ARBA00005698"/>
    </source>
</evidence>
<evidence type="ECO:0000256" key="3">
    <source>
        <dbReference type="ARBA" id="ARBA00012944"/>
    </source>
</evidence>
<dbReference type="EMBL" id="HQ232801">
    <property type="protein sequence ID" value="ADO60410.1"/>
    <property type="molecule type" value="Genomic_DNA"/>
</dbReference>
<evidence type="ECO:0000256" key="12">
    <source>
        <dbReference type="ARBA" id="ARBA00023128"/>
    </source>
</evidence>
<protein>
    <recommendedName>
        <fullName evidence="4">NADH-ubiquinone oxidoreductase chain 6</fullName>
        <ecNumber evidence="3">7.1.1.2</ecNumber>
    </recommendedName>
    <alternativeName>
        <fullName evidence="14">NADH dehydrogenase subunit 6</fullName>
    </alternativeName>
</protein>
<geneLocation type="mitochondrion" evidence="17"/>
<keyword evidence="7 16" id="KW-0812">Transmembrane</keyword>
<gene>
    <name evidence="17" type="primary">ND6</name>
</gene>
<dbReference type="InterPro" id="IPR050269">
    <property type="entry name" value="ComplexI_Subunit6"/>
</dbReference>
<evidence type="ECO:0000313" key="17">
    <source>
        <dbReference type="EMBL" id="ADO60410.1"/>
    </source>
</evidence>
<keyword evidence="5" id="KW-0813">Transport</keyword>
<evidence type="ECO:0000256" key="14">
    <source>
        <dbReference type="ARBA" id="ARBA00031019"/>
    </source>
</evidence>
<dbReference type="PANTHER" id="PTHR11435">
    <property type="entry name" value="NADH UBIQUINONE OXIDOREDUCTASE SUBUNIT ND6"/>
    <property type="match status" value="1"/>
</dbReference>
<comment type="catalytic activity">
    <reaction evidence="15">
        <text>a ubiquinone + NADH + 5 H(+)(in) = a ubiquinol + NAD(+) + 4 H(+)(out)</text>
        <dbReference type="Rhea" id="RHEA:29091"/>
        <dbReference type="Rhea" id="RHEA-COMP:9565"/>
        <dbReference type="Rhea" id="RHEA-COMP:9566"/>
        <dbReference type="ChEBI" id="CHEBI:15378"/>
        <dbReference type="ChEBI" id="CHEBI:16389"/>
        <dbReference type="ChEBI" id="CHEBI:17976"/>
        <dbReference type="ChEBI" id="CHEBI:57540"/>
        <dbReference type="ChEBI" id="CHEBI:57945"/>
        <dbReference type="EC" id="7.1.1.2"/>
    </reaction>
</comment>
<evidence type="ECO:0000256" key="15">
    <source>
        <dbReference type="ARBA" id="ARBA00049551"/>
    </source>
</evidence>
<comment type="subcellular location">
    <subcellularLocation>
        <location evidence="1">Mitochondrion membrane</location>
        <topology evidence="1">Multi-pass membrane protein</topology>
    </subcellularLocation>
</comment>
<evidence type="ECO:0000256" key="8">
    <source>
        <dbReference type="ARBA" id="ARBA00022967"/>
    </source>
</evidence>
<dbReference type="GO" id="GO:0008137">
    <property type="term" value="F:NADH dehydrogenase (ubiquinone) activity"/>
    <property type="evidence" value="ECO:0007669"/>
    <property type="project" value="UniProtKB-EC"/>
</dbReference>
<comment type="similarity">
    <text evidence="2">Belongs to the complex I subunit 6 family.</text>
</comment>
<reference evidence="17" key="1">
    <citation type="journal article" date="2010" name="Nucleic Acids Res.">
        <title>Why barcode? High-throughput multiplex sequencing of mitochondrial genomes for molecular systematics.</title>
        <authorList>
            <person name="Timmermans M.J."/>
            <person name="Dodsworth S."/>
            <person name="Culverwell C.L."/>
            <person name="Bocak L."/>
            <person name="Ahrens D."/>
            <person name="Littlewood D.T."/>
            <person name="Pons J."/>
            <person name="Vogler A.P."/>
        </authorList>
    </citation>
    <scope>NUCLEOTIDE SEQUENCE</scope>
</reference>
<dbReference type="PANTHER" id="PTHR11435:SF1">
    <property type="entry name" value="NADH-UBIQUINONE OXIDOREDUCTASE CHAIN 6"/>
    <property type="match status" value="1"/>
</dbReference>
<keyword evidence="12 17" id="KW-0496">Mitochondrion</keyword>
<dbReference type="AlphaFoldDB" id="E3VSX2"/>
<evidence type="ECO:0000256" key="10">
    <source>
        <dbReference type="ARBA" id="ARBA00022989"/>
    </source>
</evidence>
<keyword evidence="13 16" id="KW-0472">Membrane</keyword>
<proteinExistence type="inferred from homology"/>
<sequence length="164" mass="19101">MSILLMMILINSFIFIMLNHPMSMGLMLLMQTFTISLTTGFMNFNWWFSYILFIIMIGGMLILFIYMTSIASNEKFSSSYLIPLFFSILLFMSLLIMFNDNFIIEYFNINNLNIMNSNNKIMLSKFLNIPSNMIMLTMIIYLLITLIAVAKITNISKGPLRQMN</sequence>
<evidence type="ECO:0000256" key="4">
    <source>
        <dbReference type="ARBA" id="ARBA00021095"/>
    </source>
</evidence>
<evidence type="ECO:0000256" key="7">
    <source>
        <dbReference type="ARBA" id="ARBA00022692"/>
    </source>
</evidence>
<evidence type="ECO:0000256" key="6">
    <source>
        <dbReference type="ARBA" id="ARBA00022660"/>
    </source>
</evidence>
<evidence type="ECO:0000256" key="1">
    <source>
        <dbReference type="ARBA" id="ARBA00004225"/>
    </source>
</evidence>
<dbReference type="GO" id="GO:0031966">
    <property type="term" value="C:mitochondrial membrane"/>
    <property type="evidence" value="ECO:0007669"/>
    <property type="project" value="UniProtKB-SubCell"/>
</dbReference>
<evidence type="ECO:0000256" key="11">
    <source>
        <dbReference type="ARBA" id="ARBA00023027"/>
    </source>
</evidence>
<evidence type="ECO:0000256" key="9">
    <source>
        <dbReference type="ARBA" id="ARBA00022982"/>
    </source>
</evidence>
<evidence type="ECO:0000256" key="5">
    <source>
        <dbReference type="ARBA" id="ARBA00022448"/>
    </source>
</evidence>
<keyword evidence="10 16" id="KW-1133">Transmembrane helix</keyword>
<feature type="transmembrane region" description="Helical" evidence="16">
    <location>
        <begin position="133"/>
        <end position="153"/>
    </location>
</feature>
<evidence type="ECO:0000256" key="13">
    <source>
        <dbReference type="ARBA" id="ARBA00023136"/>
    </source>
</evidence>
<keyword evidence="9" id="KW-0249">Electron transport</keyword>
<keyword evidence="6" id="KW-0679">Respiratory chain</keyword>
<organism evidence="17">
    <name type="scientific">Hydrochus sp. BMNH 840193</name>
    <dbReference type="NCBI Taxonomy" id="904168"/>
    <lineage>
        <taxon>Eukaryota</taxon>
        <taxon>Metazoa</taxon>
        <taxon>Ecdysozoa</taxon>
        <taxon>Arthropoda</taxon>
        <taxon>Hexapoda</taxon>
        <taxon>Insecta</taxon>
        <taxon>Pterygota</taxon>
        <taxon>Neoptera</taxon>
        <taxon>Endopterygota</taxon>
        <taxon>Coleoptera</taxon>
        <taxon>Polyphaga</taxon>
        <taxon>Staphyliniformia</taxon>
        <taxon>Hydrochidae</taxon>
        <taxon>Hydrochus</taxon>
    </lineage>
</organism>
<feature type="transmembrane region" description="Helical" evidence="16">
    <location>
        <begin position="80"/>
        <end position="98"/>
    </location>
</feature>
<keyword evidence="11" id="KW-0520">NAD</keyword>
<accession>E3VSX2</accession>
<keyword evidence="8" id="KW-1278">Translocase</keyword>
<feature type="transmembrane region" description="Helical" evidence="16">
    <location>
        <begin position="46"/>
        <end position="68"/>
    </location>
</feature>